<name>A0ABT3FX86_9BACT</name>
<evidence type="ECO:0000313" key="3">
    <source>
        <dbReference type="Proteomes" id="UP001165653"/>
    </source>
</evidence>
<evidence type="ECO:0000256" key="1">
    <source>
        <dbReference type="SAM" id="SignalP"/>
    </source>
</evidence>
<protein>
    <submittedName>
        <fullName evidence="2">Uncharacterized protein</fullName>
    </submittedName>
</protein>
<proteinExistence type="predicted"/>
<reference evidence="2" key="1">
    <citation type="submission" date="2022-10" db="EMBL/GenBank/DDBJ databases">
        <title>Luteolibacter sp. GHJ8, whole genome shotgun sequencing project.</title>
        <authorList>
            <person name="Zhao G."/>
            <person name="Shen L."/>
        </authorList>
    </citation>
    <scope>NUCLEOTIDE SEQUENCE</scope>
    <source>
        <strain evidence="2">GHJ8</strain>
    </source>
</reference>
<organism evidence="2 3">
    <name type="scientific">Luteolibacter rhizosphaerae</name>
    <dbReference type="NCBI Taxonomy" id="2989719"/>
    <lineage>
        <taxon>Bacteria</taxon>
        <taxon>Pseudomonadati</taxon>
        <taxon>Verrucomicrobiota</taxon>
        <taxon>Verrucomicrobiia</taxon>
        <taxon>Verrucomicrobiales</taxon>
        <taxon>Verrucomicrobiaceae</taxon>
        <taxon>Luteolibacter</taxon>
    </lineage>
</organism>
<evidence type="ECO:0000313" key="2">
    <source>
        <dbReference type="EMBL" id="MCW1912206.1"/>
    </source>
</evidence>
<gene>
    <name evidence="2" type="ORF">OJ996_01390</name>
</gene>
<accession>A0ABT3FX86</accession>
<keyword evidence="3" id="KW-1185">Reference proteome</keyword>
<comment type="caution">
    <text evidence="2">The sequence shown here is derived from an EMBL/GenBank/DDBJ whole genome shotgun (WGS) entry which is preliminary data.</text>
</comment>
<sequence>MKTALLLLSLALPLSAFDQESYGRALNGWHHDGQARYSLDGAQYRTRKPLVTTNEAGETTVKVTVIQVARGWADIPFDLEVIFAPNGSAQSSRIMGTPRGHKVDTGVISRGQAPAAPAEGQAPSLSTLDQMKTDLFAAFEAQAGAAASGKELRRRDLISRRAGEVPVDVTALSAGLRYNLDLILGQGSAWRGSVK</sequence>
<dbReference type="EMBL" id="JAPDDR010000001">
    <property type="protein sequence ID" value="MCW1912206.1"/>
    <property type="molecule type" value="Genomic_DNA"/>
</dbReference>
<dbReference type="RefSeq" id="WP_264510394.1">
    <property type="nucleotide sequence ID" value="NZ_JAPDDR010000001.1"/>
</dbReference>
<keyword evidence="1" id="KW-0732">Signal</keyword>
<feature type="chain" id="PRO_5046469198" evidence="1">
    <location>
        <begin position="19"/>
        <end position="195"/>
    </location>
</feature>
<feature type="signal peptide" evidence="1">
    <location>
        <begin position="1"/>
        <end position="18"/>
    </location>
</feature>
<dbReference type="Proteomes" id="UP001165653">
    <property type="component" value="Unassembled WGS sequence"/>
</dbReference>